<evidence type="ECO:0000256" key="2">
    <source>
        <dbReference type="ARBA" id="ARBA00022723"/>
    </source>
</evidence>
<dbReference type="Pfam" id="PF09990">
    <property type="entry name" value="DUF2231"/>
    <property type="match status" value="1"/>
</dbReference>
<keyword evidence="7" id="KW-1185">Reference proteome</keyword>
<organism evidence="6 7">
    <name type="scientific">Solirubrobacter pauli</name>
    <dbReference type="NCBI Taxonomy" id="166793"/>
    <lineage>
        <taxon>Bacteria</taxon>
        <taxon>Bacillati</taxon>
        <taxon>Actinomycetota</taxon>
        <taxon>Thermoleophilia</taxon>
        <taxon>Solirubrobacterales</taxon>
        <taxon>Solirubrobacteraceae</taxon>
        <taxon>Solirubrobacter</taxon>
    </lineage>
</organism>
<gene>
    <name evidence="6" type="ORF">C8N24_0983</name>
</gene>
<dbReference type="AlphaFoldDB" id="A0A660LBC6"/>
<dbReference type="EMBL" id="RBIL01000001">
    <property type="protein sequence ID" value="RKQ91163.1"/>
    <property type="molecule type" value="Genomic_DNA"/>
</dbReference>
<feature type="domain" description="Rieske" evidence="5">
    <location>
        <begin position="194"/>
        <end position="289"/>
    </location>
</feature>
<name>A0A660LBC6_9ACTN</name>
<dbReference type="PROSITE" id="PS51296">
    <property type="entry name" value="RIESKE"/>
    <property type="match status" value="1"/>
</dbReference>
<dbReference type="GO" id="GO:0016705">
    <property type="term" value="F:oxidoreductase activity, acting on paired donors, with incorporation or reduction of molecular oxygen"/>
    <property type="evidence" value="ECO:0007669"/>
    <property type="project" value="UniProtKB-ARBA"/>
</dbReference>
<keyword evidence="3" id="KW-0408">Iron</keyword>
<dbReference type="Gene3D" id="2.102.10.10">
    <property type="entry name" value="Rieske [2Fe-2S] iron-sulphur domain"/>
    <property type="match status" value="1"/>
</dbReference>
<dbReference type="InterPro" id="IPR019251">
    <property type="entry name" value="DUF2231_TM"/>
</dbReference>
<dbReference type="PANTHER" id="PTHR21496:SF23">
    <property type="entry name" value="3-PHENYLPROPIONATE_CINNAMIC ACID DIOXYGENASE FERREDOXIN SUBUNIT"/>
    <property type="match status" value="1"/>
</dbReference>
<dbReference type="SUPFAM" id="SSF50022">
    <property type="entry name" value="ISP domain"/>
    <property type="match status" value="1"/>
</dbReference>
<dbReference type="GO" id="GO:0046872">
    <property type="term" value="F:metal ion binding"/>
    <property type="evidence" value="ECO:0007669"/>
    <property type="project" value="UniProtKB-KW"/>
</dbReference>
<dbReference type="OrthoDB" id="147178at2"/>
<evidence type="ECO:0000313" key="7">
    <source>
        <dbReference type="Proteomes" id="UP000278962"/>
    </source>
</evidence>
<dbReference type="InterPro" id="IPR017941">
    <property type="entry name" value="Rieske_2Fe-2S"/>
</dbReference>
<keyword evidence="4" id="KW-0411">Iron-sulfur</keyword>
<evidence type="ECO:0000256" key="1">
    <source>
        <dbReference type="ARBA" id="ARBA00022714"/>
    </source>
</evidence>
<accession>A0A660LBC6</accession>
<dbReference type="InterPro" id="IPR036922">
    <property type="entry name" value="Rieske_2Fe-2S_sf"/>
</dbReference>
<reference evidence="6 7" key="1">
    <citation type="submission" date="2018-10" db="EMBL/GenBank/DDBJ databases">
        <title>Genomic Encyclopedia of Archaeal and Bacterial Type Strains, Phase II (KMG-II): from individual species to whole genera.</title>
        <authorList>
            <person name="Goeker M."/>
        </authorList>
    </citation>
    <scope>NUCLEOTIDE SEQUENCE [LARGE SCALE GENOMIC DNA]</scope>
    <source>
        <strain evidence="6 7">DSM 14954</strain>
    </source>
</reference>
<evidence type="ECO:0000259" key="5">
    <source>
        <dbReference type="PROSITE" id="PS51296"/>
    </source>
</evidence>
<evidence type="ECO:0000313" key="6">
    <source>
        <dbReference type="EMBL" id="RKQ91163.1"/>
    </source>
</evidence>
<dbReference type="Pfam" id="PF00355">
    <property type="entry name" value="Rieske"/>
    <property type="match status" value="1"/>
</dbReference>
<sequence length="291" mass="29782">MSNVQASRPRLHHLAERIGAAAALDGPAEAVAKWARGAIPKGPFKDALSGVPLGHAAHPLMIVMPIGTWMSATVLDLVGGEASRPAARRLIAAGLLSSLPTAASGLNDWADTTPASDEVRRVGAVHALANVAALGLFTASLAARRGGHHGRGVALGLAGMGAVGAGGHLGGHLSYAKGVGVDQTVFESGPETWTDVLDDAALPEGELRGVEVDGRPIVLARRDGTVHALADRCAHRGGSLADGELKGECVVCPLHASEFRLDDGSVERGPSAYPQPVLAVRVEDGRIQVKA</sequence>
<dbReference type="CDD" id="cd03467">
    <property type="entry name" value="Rieske"/>
    <property type="match status" value="1"/>
</dbReference>
<evidence type="ECO:0000256" key="4">
    <source>
        <dbReference type="ARBA" id="ARBA00023014"/>
    </source>
</evidence>
<keyword evidence="1" id="KW-0001">2Fe-2S</keyword>
<dbReference type="Proteomes" id="UP000278962">
    <property type="component" value="Unassembled WGS sequence"/>
</dbReference>
<evidence type="ECO:0000256" key="3">
    <source>
        <dbReference type="ARBA" id="ARBA00023004"/>
    </source>
</evidence>
<dbReference type="GO" id="GO:0051537">
    <property type="term" value="F:2 iron, 2 sulfur cluster binding"/>
    <property type="evidence" value="ECO:0007669"/>
    <property type="project" value="UniProtKB-KW"/>
</dbReference>
<dbReference type="GO" id="GO:0004497">
    <property type="term" value="F:monooxygenase activity"/>
    <property type="evidence" value="ECO:0007669"/>
    <property type="project" value="UniProtKB-ARBA"/>
</dbReference>
<comment type="caution">
    <text evidence="6">The sequence shown here is derived from an EMBL/GenBank/DDBJ whole genome shotgun (WGS) entry which is preliminary data.</text>
</comment>
<dbReference type="PANTHER" id="PTHR21496">
    <property type="entry name" value="FERREDOXIN-RELATED"/>
    <property type="match status" value="1"/>
</dbReference>
<protein>
    <submittedName>
        <fullName evidence="6">Nitrite reductase/ring-hydroxylating ferredoxin subunit</fullName>
    </submittedName>
</protein>
<keyword evidence="2" id="KW-0479">Metal-binding</keyword>
<proteinExistence type="predicted"/>
<dbReference type="RefSeq" id="WP_121248543.1">
    <property type="nucleotide sequence ID" value="NZ_RBIL01000001.1"/>
</dbReference>